<evidence type="ECO:0000256" key="1">
    <source>
        <dbReference type="SAM" id="SignalP"/>
    </source>
</evidence>
<evidence type="ECO:0000313" key="3">
    <source>
        <dbReference type="Proteomes" id="UP001215712"/>
    </source>
</evidence>
<evidence type="ECO:0000313" key="2">
    <source>
        <dbReference type="EMBL" id="KAJ5718955.1"/>
    </source>
</evidence>
<sequence length="348" mass="40069">MPTVWITSLLLHRLVQPLIFADQKANRKTITDIADLQNTLHCLETRLLEYEKLTRNSREREIAAEQRLCQQAELLEQARQAAGMARKENQEIALKLKQLESFTESLSEGEIRDQTAQLYQNLQTWVEQHHGVICPEDIQTPPESVTTRSTLDSDTSTSQVLMEPIGIYGEISHYIFNAILSRFIVGTGNPNMNHSLRMLDEEVQQICPIPIRQHWRSATSIAALQLARSELEGTVNNIVETIESRYIDHTTPISNLNDRTEQLKGIIWDFVDLKGRIERQDTLYYFWWVLPYTLFRKENMIALPRSDIVASNSSVEHCLSPALYKLERDDTEPTLVRHASVKIAKMMN</sequence>
<accession>A0AAD6HHP6</accession>
<reference evidence="2" key="2">
    <citation type="submission" date="2023-01" db="EMBL/GenBank/DDBJ databases">
        <authorList>
            <person name="Petersen C."/>
        </authorList>
    </citation>
    <scope>NUCLEOTIDE SEQUENCE</scope>
    <source>
        <strain evidence="2">IBT 17514</strain>
    </source>
</reference>
<keyword evidence="3" id="KW-1185">Reference proteome</keyword>
<feature type="signal peptide" evidence="1">
    <location>
        <begin position="1"/>
        <end position="17"/>
    </location>
</feature>
<dbReference type="AlphaFoldDB" id="A0AAD6HHP6"/>
<reference evidence="2" key="1">
    <citation type="journal article" date="2023" name="IMA Fungus">
        <title>Comparative genomic study of the Penicillium genus elucidates a diverse pangenome and 15 lateral gene transfer events.</title>
        <authorList>
            <person name="Petersen C."/>
            <person name="Sorensen T."/>
            <person name="Nielsen M.R."/>
            <person name="Sondergaard T.E."/>
            <person name="Sorensen J.L."/>
            <person name="Fitzpatrick D.A."/>
            <person name="Frisvad J.C."/>
            <person name="Nielsen K.L."/>
        </authorList>
    </citation>
    <scope>NUCLEOTIDE SEQUENCE</scope>
    <source>
        <strain evidence="2">IBT 17514</strain>
    </source>
</reference>
<dbReference type="EMBL" id="JAQJAN010000011">
    <property type="protein sequence ID" value="KAJ5718955.1"/>
    <property type="molecule type" value="Genomic_DNA"/>
</dbReference>
<proteinExistence type="predicted"/>
<feature type="chain" id="PRO_5042038952" evidence="1">
    <location>
        <begin position="18"/>
        <end position="348"/>
    </location>
</feature>
<keyword evidence="1" id="KW-0732">Signal</keyword>
<comment type="caution">
    <text evidence="2">The sequence shown here is derived from an EMBL/GenBank/DDBJ whole genome shotgun (WGS) entry which is preliminary data.</text>
</comment>
<gene>
    <name evidence="2" type="ORF">N7493_007410</name>
</gene>
<dbReference type="Proteomes" id="UP001215712">
    <property type="component" value="Unassembled WGS sequence"/>
</dbReference>
<name>A0AAD6HHP6_9EURO</name>
<organism evidence="2 3">
    <name type="scientific">Penicillium malachiteum</name>
    <dbReference type="NCBI Taxonomy" id="1324776"/>
    <lineage>
        <taxon>Eukaryota</taxon>
        <taxon>Fungi</taxon>
        <taxon>Dikarya</taxon>
        <taxon>Ascomycota</taxon>
        <taxon>Pezizomycotina</taxon>
        <taxon>Eurotiomycetes</taxon>
        <taxon>Eurotiomycetidae</taxon>
        <taxon>Eurotiales</taxon>
        <taxon>Aspergillaceae</taxon>
        <taxon>Penicillium</taxon>
    </lineage>
</organism>
<protein>
    <submittedName>
        <fullName evidence="2">Uncharacterized protein</fullName>
    </submittedName>
</protein>